<dbReference type="InParanoid" id="B9RZ81"/>
<feature type="region of interest" description="Disordered" evidence="1">
    <location>
        <begin position="101"/>
        <end position="123"/>
    </location>
</feature>
<name>B9RZ81_RICCO</name>
<dbReference type="AlphaFoldDB" id="B9RZ81"/>
<evidence type="ECO:0000313" key="3">
    <source>
        <dbReference type="EMBL" id="EEF43261.1"/>
    </source>
</evidence>
<evidence type="ECO:0000256" key="2">
    <source>
        <dbReference type="SAM" id="SignalP"/>
    </source>
</evidence>
<sequence length="169" mass="17952">MAIKWVCLALFASLILGLCSAHTNFISNKVRSGLEIHAHIRRDGEPEPPDNVRSDAGTVVARASDSTKATRETSFDGEIIDDPGVGGVSSGGACFGGDCDNRPKAPPLPPPCPDPNIGHGNRRKDEEDVLYNDYVINQLTLAIQQLTQVINGKVSSSSPPEGSNEPYGN</sequence>
<proteinExistence type="predicted"/>
<feature type="chain" id="PRO_5002891110" evidence="2">
    <location>
        <begin position="22"/>
        <end position="169"/>
    </location>
</feature>
<gene>
    <name evidence="3" type="ORF">RCOM_0936060</name>
</gene>
<feature type="region of interest" description="Disordered" evidence="1">
    <location>
        <begin position="63"/>
        <end position="84"/>
    </location>
</feature>
<evidence type="ECO:0000256" key="1">
    <source>
        <dbReference type="SAM" id="MobiDB-lite"/>
    </source>
</evidence>
<protein>
    <submittedName>
        <fullName evidence="3">Uncharacterized protein</fullName>
    </submittedName>
</protein>
<dbReference type="EMBL" id="EQ973834">
    <property type="protein sequence ID" value="EEF43261.1"/>
    <property type="molecule type" value="Genomic_DNA"/>
</dbReference>
<dbReference type="Proteomes" id="UP000008311">
    <property type="component" value="Unassembled WGS sequence"/>
</dbReference>
<organism evidence="3 4">
    <name type="scientific">Ricinus communis</name>
    <name type="common">Castor bean</name>
    <dbReference type="NCBI Taxonomy" id="3988"/>
    <lineage>
        <taxon>Eukaryota</taxon>
        <taxon>Viridiplantae</taxon>
        <taxon>Streptophyta</taxon>
        <taxon>Embryophyta</taxon>
        <taxon>Tracheophyta</taxon>
        <taxon>Spermatophyta</taxon>
        <taxon>Magnoliopsida</taxon>
        <taxon>eudicotyledons</taxon>
        <taxon>Gunneridae</taxon>
        <taxon>Pentapetalae</taxon>
        <taxon>rosids</taxon>
        <taxon>fabids</taxon>
        <taxon>Malpighiales</taxon>
        <taxon>Euphorbiaceae</taxon>
        <taxon>Acalyphoideae</taxon>
        <taxon>Acalypheae</taxon>
        <taxon>Ricinus</taxon>
    </lineage>
</organism>
<evidence type="ECO:0000313" key="4">
    <source>
        <dbReference type="Proteomes" id="UP000008311"/>
    </source>
</evidence>
<feature type="signal peptide" evidence="2">
    <location>
        <begin position="1"/>
        <end position="21"/>
    </location>
</feature>
<accession>B9RZ81</accession>
<reference evidence="4" key="1">
    <citation type="journal article" date="2010" name="Nat. Biotechnol.">
        <title>Draft genome sequence of the oilseed species Ricinus communis.</title>
        <authorList>
            <person name="Chan A.P."/>
            <person name="Crabtree J."/>
            <person name="Zhao Q."/>
            <person name="Lorenzi H."/>
            <person name="Orvis J."/>
            <person name="Puiu D."/>
            <person name="Melake-Berhan A."/>
            <person name="Jones K.M."/>
            <person name="Redman J."/>
            <person name="Chen G."/>
            <person name="Cahoon E.B."/>
            <person name="Gedil M."/>
            <person name="Stanke M."/>
            <person name="Haas B.J."/>
            <person name="Wortman J.R."/>
            <person name="Fraser-Liggett C.M."/>
            <person name="Ravel J."/>
            <person name="Rabinowicz P.D."/>
        </authorList>
    </citation>
    <scope>NUCLEOTIDE SEQUENCE [LARGE SCALE GENOMIC DNA]</scope>
    <source>
        <strain evidence="4">cv. Hale</strain>
    </source>
</reference>
<keyword evidence="2" id="KW-0732">Signal</keyword>
<feature type="compositionally biased region" description="Pro residues" evidence="1">
    <location>
        <begin position="104"/>
        <end position="114"/>
    </location>
</feature>
<keyword evidence="4" id="KW-1185">Reference proteome</keyword>